<dbReference type="PROSITE" id="PS50850">
    <property type="entry name" value="MFS"/>
    <property type="match status" value="1"/>
</dbReference>
<dbReference type="PANTHER" id="PTHR23502">
    <property type="entry name" value="MAJOR FACILITATOR SUPERFAMILY"/>
    <property type="match status" value="1"/>
</dbReference>
<sequence length="540" mass="58615">MSTKLPEQEAPTLDANGSTVTRLQDGLEHDFTSPRQDPDEAVELEKQAESSAKLYANVVHEEDYSAFTIGQKRLIIAIGSFTAWLSPMSGSIYYPALNSIAADLHVTSSKVNLTVTTYLIIQGLAPMMIAGFSDAAGRRPAYFICFSIYIVANLGLALENDYVALLILRMVQSGGSSGTVALAQGMVGDCVTSSERGKYIAYASSGPLALYLARQYRQFLEESLVIGKELIEYGRIFWFLLILSVATFIPLALFLPETCRKIVGDGSIPPPWPCVNLSDTWRHKKRAEEGIEVDEVKKAVLRKNFKIAVPNPIGTLKVLADFESALILLATAFAVSCFYAISTGASVAFSTLYGFDDLYVSLMFLPIGTGGYRRHAKKLNFPVLKNRQTDLSNFPIEQARLQIALPMFGLAATSIIGYGWMLSHKLSLAGPIIMLFILGYSLIAASQVLNVLIIDIYPGQPATATAANNVSRCLLGAAATAAIGPMVKAMGNGWSYTVLALLFVASCAGPVATMRYGIVWRRARKAKEERRKGDRGVVDG</sequence>
<feature type="transmembrane region" description="Helical" evidence="7">
    <location>
        <begin position="115"/>
        <end position="133"/>
    </location>
</feature>
<dbReference type="Gene3D" id="1.20.1250.20">
    <property type="entry name" value="MFS general substrate transporter like domains"/>
    <property type="match status" value="1"/>
</dbReference>
<feature type="transmembrane region" description="Helical" evidence="7">
    <location>
        <begin position="494"/>
        <end position="518"/>
    </location>
</feature>
<dbReference type="GO" id="GO:0005886">
    <property type="term" value="C:plasma membrane"/>
    <property type="evidence" value="ECO:0007669"/>
    <property type="project" value="TreeGrafter"/>
</dbReference>
<proteinExistence type="predicted"/>
<protein>
    <recommendedName>
        <fullName evidence="8">Major facilitator superfamily (MFS) profile domain-containing protein</fullName>
    </recommendedName>
</protein>
<name>A0AAN7TP31_9PEZI</name>
<evidence type="ECO:0000256" key="7">
    <source>
        <dbReference type="SAM" id="Phobius"/>
    </source>
</evidence>
<keyword evidence="4 7" id="KW-1133">Transmembrane helix</keyword>
<accession>A0AAN7TP31</accession>
<keyword evidence="2" id="KW-0813">Transport</keyword>
<dbReference type="AlphaFoldDB" id="A0AAN7TP31"/>
<evidence type="ECO:0000256" key="1">
    <source>
        <dbReference type="ARBA" id="ARBA00004141"/>
    </source>
</evidence>
<comment type="subcellular location">
    <subcellularLocation>
        <location evidence="1">Membrane</location>
        <topology evidence="1">Multi-pass membrane protein</topology>
    </subcellularLocation>
</comment>
<dbReference type="InterPro" id="IPR036259">
    <property type="entry name" value="MFS_trans_sf"/>
</dbReference>
<evidence type="ECO:0000256" key="6">
    <source>
        <dbReference type="SAM" id="MobiDB-lite"/>
    </source>
</evidence>
<feature type="transmembrane region" description="Helical" evidence="7">
    <location>
        <begin position="140"/>
        <end position="158"/>
    </location>
</feature>
<evidence type="ECO:0000313" key="9">
    <source>
        <dbReference type="EMBL" id="KAK5115734.1"/>
    </source>
</evidence>
<dbReference type="Proteomes" id="UP001310890">
    <property type="component" value="Unassembled WGS sequence"/>
</dbReference>
<dbReference type="InterPro" id="IPR011701">
    <property type="entry name" value="MFS"/>
</dbReference>
<feature type="transmembrane region" description="Helical" evidence="7">
    <location>
        <begin position="326"/>
        <end position="355"/>
    </location>
</feature>
<feature type="compositionally biased region" description="Basic and acidic residues" evidence="6">
    <location>
        <begin position="25"/>
        <end position="38"/>
    </location>
</feature>
<evidence type="ECO:0000256" key="2">
    <source>
        <dbReference type="ARBA" id="ARBA00022448"/>
    </source>
</evidence>
<gene>
    <name evidence="9" type="ORF">LTR62_000823</name>
</gene>
<feature type="transmembrane region" description="Helical" evidence="7">
    <location>
        <begin position="401"/>
        <end position="420"/>
    </location>
</feature>
<feature type="domain" description="Major facilitator superfamily (MFS) profile" evidence="8">
    <location>
        <begin position="75"/>
        <end position="524"/>
    </location>
</feature>
<dbReference type="Pfam" id="PF07690">
    <property type="entry name" value="MFS_1"/>
    <property type="match status" value="1"/>
</dbReference>
<evidence type="ECO:0000313" key="10">
    <source>
        <dbReference type="Proteomes" id="UP001310890"/>
    </source>
</evidence>
<evidence type="ECO:0000259" key="8">
    <source>
        <dbReference type="PROSITE" id="PS50850"/>
    </source>
</evidence>
<dbReference type="SUPFAM" id="SSF103473">
    <property type="entry name" value="MFS general substrate transporter"/>
    <property type="match status" value="1"/>
</dbReference>
<feature type="transmembrane region" description="Helical" evidence="7">
    <location>
        <begin position="74"/>
        <end position="95"/>
    </location>
</feature>
<evidence type="ECO:0000256" key="3">
    <source>
        <dbReference type="ARBA" id="ARBA00022692"/>
    </source>
</evidence>
<dbReference type="GO" id="GO:0022857">
    <property type="term" value="F:transmembrane transporter activity"/>
    <property type="evidence" value="ECO:0007669"/>
    <property type="project" value="InterPro"/>
</dbReference>
<evidence type="ECO:0000256" key="5">
    <source>
        <dbReference type="ARBA" id="ARBA00023136"/>
    </source>
</evidence>
<dbReference type="InterPro" id="IPR020846">
    <property type="entry name" value="MFS_dom"/>
</dbReference>
<reference evidence="9" key="1">
    <citation type="submission" date="2023-08" db="EMBL/GenBank/DDBJ databases">
        <title>Black Yeasts Isolated from many extreme environments.</title>
        <authorList>
            <person name="Coleine C."/>
            <person name="Stajich J.E."/>
            <person name="Selbmann L."/>
        </authorList>
    </citation>
    <scope>NUCLEOTIDE SEQUENCE</scope>
    <source>
        <strain evidence="9">CCFEE 5401</strain>
    </source>
</reference>
<feature type="transmembrane region" description="Helical" evidence="7">
    <location>
        <begin position="432"/>
        <end position="454"/>
    </location>
</feature>
<evidence type="ECO:0000256" key="4">
    <source>
        <dbReference type="ARBA" id="ARBA00022989"/>
    </source>
</evidence>
<keyword evidence="3 7" id="KW-0812">Transmembrane</keyword>
<keyword evidence="5 7" id="KW-0472">Membrane</keyword>
<dbReference type="EMBL" id="JAVRRL010000011">
    <property type="protein sequence ID" value="KAK5115734.1"/>
    <property type="molecule type" value="Genomic_DNA"/>
</dbReference>
<organism evidence="9 10">
    <name type="scientific">Meristemomyces frigidus</name>
    <dbReference type="NCBI Taxonomy" id="1508187"/>
    <lineage>
        <taxon>Eukaryota</taxon>
        <taxon>Fungi</taxon>
        <taxon>Dikarya</taxon>
        <taxon>Ascomycota</taxon>
        <taxon>Pezizomycotina</taxon>
        <taxon>Dothideomycetes</taxon>
        <taxon>Dothideomycetidae</taxon>
        <taxon>Mycosphaerellales</taxon>
        <taxon>Teratosphaeriaceae</taxon>
        <taxon>Meristemomyces</taxon>
    </lineage>
</organism>
<feature type="region of interest" description="Disordered" evidence="6">
    <location>
        <begin position="1"/>
        <end position="38"/>
    </location>
</feature>
<feature type="transmembrane region" description="Helical" evidence="7">
    <location>
        <begin position="236"/>
        <end position="255"/>
    </location>
</feature>
<comment type="caution">
    <text evidence="9">The sequence shown here is derived from an EMBL/GenBank/DDBJ whole genome shotgun (WGS) entry which is preliminary data.</text>
</comment>
<dbReference type="PANTHER" id="PTHR23502:SF51">
    <property type="entry name" value="QUINIDINE RESISTANCE PROTEIN 1-RELATED"/>
    <property type="match status" value="1"/>
</dbReference>